<dbReference type="EMBL" id="JAVHNS010000018">
    <property type="protein sequence ID" value="KAK6331272.1"/>
    <property type="molecule type" value="Genomic_DNA"/>
</dbReference>
<sequence>MPSDRNSIEIAIICTQSLHTFIVNAILKGAGATDADGFKTGKIEGHNVVLVPDVRETRAATVASNLKNRFGSIKFGLVIGVLSEVPDGVAENPKSGDVIIGNQIRNENGALKPEIQSFIQGLEAQQSIIEDKTREFLPYILYLLDQATTQGQVEWAWPPTIHFSGSSTTNALNNEAVQMWDCFPCISIKQLSIYTTDQPDLKGYSIPAAVACVKAILGRWNRSSEESKQGYIRNQFNNGTGSVIGMQAGEMANTGSMNFHFGEGARTQGYTNTDRRGAPLSWS</sequence>
<comment type="caution">
    <text evidence="2">The sequence shown here is derived from an EMBL/GenBank/DDBJ whole genome shotgun (WGS) entry which is preliminary data.</text>
</comment>
<evidence type="ECO:0000313" key="2">
    <source>
        <dbReference type="EMBL" id="KAK6331272.1"/>
    </source>
</evidence>
<dbReference type="GO" id="GO:0009116">
    <property type="term" value="P:nucleoside metabolic process"/>
    <property type="evidence" value="ECO:0007669"/>
    <property type="project" value="InterPro"/>
</dbReference>
<proteinExistence type="predicted"/>
<feature type="region of interest" description="Disordered" evidence="1">
    <location>
        <begin position="264"/>
        <end position="283"/>
    </location>
</feature>
<evidence type="ECO:0000313" key="3">
    <source>
        <dbReference type="Proteomes" id="UP001373714"/>
    </source>
</evidence>
<dbReference type="Gene3D" id="3.40.50.1580">
    <property type="entry name" value="Nucleoside phosphorylase domain"/>
    <property type="match status" value="1"/>
</dbReference>
<dbReference type="GO" id="GO:0003824">
    <property type="term" value="F:catalytic activity"/>
    <property type="evidence" value="ECO:0007669"/>
    <property type="project" value="InterPro"/>
</dbReference>
<accession>A0AAV9U0D8</accession>
<organism evidence="2 3">
    <name type="scientific">Orbilia blumenaviensis</name>
    <dbReference type="NCBI Taxonomy" id="1796055"/>
    <lineage>
        <taxon>Eukaryota</taxon>
        <taxon>Fungi</taxon>
        <taxon>Dikarya</taxon>
        <taxon>Ascomycota</taxon>
        <taxon>Pezizomycotina</taxon>
        <taxon>Orbiliomycetes</taxon>
        <taxon>Orbiliales</taxon>
        <taxon>Orbiliaceae</taxon>
        <taxon>Orbilia</taxon>
    </lineage>
</organism>
<keyword evidence="3" id="KW-1185">Reference proteome</keyword>
<name>A0AAV9U0D8_9PEZI</name>
<dbReference type="AlphaFoldDB" id="A0AAV9U0D8"/>
<dbReference type="InterPro" id="IPR035994">
    <property type="entry name" value="Nucleoside_phosphorylase_sf"/>
</dbReference>
<gene>
    <name evidence="2" type="ORF">TWF730_004360</name>
</gene>
<protein>
    <submittedName>
        <fullName evidence="2">Uncharacterized protein</fullName>
    </submittedName>
</protein>
<dbReference type="Proteomes" id="UP001373714">
    <property type="component" value="Unassembled WGS sequence"/>
</dbReference>
<evidence type="ECO:0000256" key="1">
    <source>
        <dbReference type="SAM" id="MobiDB-lite"/>
    </source>
</evidence>
<reference evidence="2 3" key="1">
    <citation type="submission" date="2019-10" db="EMBL/GenBank/DDBJ databases">
        <authorList>
            <person name="Palmer J.M."/>
        </authorList>
    </citation>
    <scope>NUCLEOTIDE SEQUENCE [LARGE SCALE GENOMIC DNA]</scope>
    <source>
        <strain evidence="2 3">TWF730</strain>
    </source>
</reference>